<dbReference type="EMBL" id="JBHFQA010000011">
    <property type="protein sequence ID" value="KAL2090809.1"/>
    <property type="molecule type" value="Genomic_DNA"/>
</dbReference>
<comment type="caution">
    <text evidence="5">The sequence shown here is derived from an EMBL/GenBank/DDBJ whole genome shotgun (WGS) entry which is preliminary data.</text>
</comment>
<evidence type="ECO:0000259" key="4">
    <source>
        <dbReference type="PROSITE" id="PS51041"/>
    </source>
</evidence>
<feature type="domain" description="EMI" evidence="4">
    <location>
        <begin position="21"/>
        <end position="102"/>
    </location>
</feature>
<sequence>MVPLNPAEPGLALTLDTKQARPNVCAEREVKLVAQRQPCVQAFSRMVKVWKQGCVGQSWCMGYERRTAYYTAYRQVYRQDYQTVYKCCPGWSQLNGEAGCLYRPNTQRGFKNRYATLSVNYFLCLNDTDPVTSDALSLRLRTSFTASQFCSAGPRPAPPRQQSSSLVATDRDKDTVSP</sequence>
<gene>
    <name evidence="5" type="ORF">ACEWY4_013072</name>
</gene>
<accession>A0ABD1JVC2</accession>
<keyword evidence="2" id="KW-1015">Disulfide bond</keyword>
<keyword evidence="6" id="KW-1185">Reference proteome</keyword>
<protein>
    <recommendedName>
        <fullName evidence="4">EMI domain-containing protein</fullName>
    </recommendedName>
</protein>
<name>A0ABD1JVC2_9TELE</name>
<dbReference type="InterPro" id="IPR011489">
    <property type="entry name" value="EMI_domain"/>
</dbReference>
<dbReference type="Proteomes" id="UP001591681">
    <property type="component" value="Unassembled WGS sequence"/>
</dbReference>
<evidence type="ECO:0000313" key="6">
    <source>
        <dbReference type="Proteomes" id="UP001591681"/>
    </source>
</evidence>
<evidence type="ECO:0000256" key="1">
    <source>
        <dbReference type="ARBA" id="ARBA00022729"/>
    </source>
</evidence>
<proteinExistence type="predicted"/>
<dbReference type="PROSITE" id="PS51041">
    <property type="entry name" value="EMI"/>
    <property type="match status" value="1"/>
</dbReference>
<dbReference type="AlphaFoldDB" id="A0ABD1JVC2"/>
<dbReference type="Pfam" id="PF07546">
    <property type="entry name" value="EMI"/>
    <property type="match status" value="1"/>
</dbReference>
<evidence type="ECO:0000256" key="2">
    <source>
        <dbReference type="ARBA" id="ARBA00023157"/>
    </source>
</evidence>
<feature type="compositionally biased region" description="Basic and acidic residues" evidence="3">
    <location>
        <begin position="169"/>
        <end position="178"/>
    </location>
</feature>
<organism evidence="5 6">
    <name type="scientific">Coilia grayii</name>
    <name type="common">Gray's grenadier anchovy</name>
    <dbReference type="NCBI Taxonomy" id="363190"/>
    <lineage>
        <taxon>Eukaryota</taxon>
        <taxon>Metazoa</taxon>
        <taxon>Chordata</taxon>
        <taxon>Craniata</taxon>
        <taxon>Vertebrata</taxon>
        <taxon>Euteleostomi</taxon>
        <taxon>Actinopterygii</taxon>
        <taxon>Neopterygii</taxon>
        <taxon>Teleostei</taxon>
        <taxon>Clupei</taxon>
        <taxon>Clupeiformes</taxon>
        <taxon>Clupeoidei</taxon>
        <taxon>Engraulidae</taxon>
        <taxon>Coilinae</taxon>
        <taxon>Coilia</taxon>
    </lineage>
</organism>
<evidence type="ECO:0000313" key="5">
    <source>
        <dbReference type="EMBL" id="KAL2090809.1"/>
    </source>
</evidence>
<reference evidence="5 6" key="1">
    <citation type="submission" date="2024-09" db="EMBL/GenBank/DDBJ databases">
        <title>A chromosome-level genome assembly of Gray's grenadier anchovy, Coilia grayii.</title>
        <authorList>
            <person name="Fu Z."/>
        </authorList>
    </citation>
    <scope>NUCLEOTIDE SEQUENCE [LARGE SCALE GENOMIC DNA]</scope>
    <source>
        <strain evidence="5">G4</strain>
        <tissue evidence="5">Muscle</tissue>
    </source>
</reference>
<keyword evidence="1" id="KW-0732">Signal</keyword>
<evidence type="ECO:0000256" key="3">
    <source>
        <dbReference type="SAM" id="MobiDB-lite"/>
    </source>
</evidence>
<feature type="region of interest" description="Disordered" evidence="3">
    <location>
        <begin position="150"/>
        <end position="178"/>
    </location>
</feature>